<accession>A0A1M7P865</accession>
<dbReference type="RefSeq" id="WP_143156032.1">
    <property type="nucleotide sequence ID" value="NZ_FRCY01000007.1"/>
</dbReference>
<sequence>MMETKELISLEPEKRIDFPNLLVRTHFGNVFFQSMIKNKRTIVYINPSEIIPQDNSEKNKFLEGLRLLKALNFNLIGFNRKSFDEHLRSVNWVNSYLSEDLVFPIFYQTKQETSTNPLGQLNEMAGYKNPVFFLDKHGSIIKVLNGIKPETRSLEKIARLASEMVLGEQDFKKERALRDN</sequence>
<protein>
    <recommendedName>
        <fullName evidence="3">AhpC/TSA family protein</fullName>
    </recommendedName>
</protein>
<dbReference type="STRING" id="388280.SAMN04488057_107129"/>
<dbReference type="AlphaFoldDB" id="A0A1M7P865"/>
<keyword evidence="2" id="KW-1185">Reference proteome</keyword>
<dbReference type="EMBL" id="FRCY01000007">
    <property type="protein sequence ID" value="SHN12928.1"/>
    <property type="molecule type" value="Genomic_DNA"/>
</dbReference>
<dbReference type="SUPFAM" id="SSF52833">
    <property type="entry name" value="Thioredoxin-like"/>
    <property type="match status" value="1"/>
</dbReference>
<dbReference type="OrthoDB" id="838845at2"/>
<reference evidence="1 2" key="1">
    <citation type="submission" date="2016-11" db="EMBL/GenBank/DDBJ databases">
        <authorList>
            <person name="Jaros S."/>
            <person name="Januszkiewicz K."/>
            <person name="Wedrychowicz H."/>
        </authorList>
    </citation>
    <scope>NUCLEOTIDE SEQUENCE [LARGE SCALE GENOMIC DNA]</scope>
    <source>
        <strain evidence="1 2">CGMCC 1.6102</strain>
    </source>
</reference>
<organism evidence="1 2">
    <name type="scientific">Cyclobacterium lianum</name>
    <dbReference type="NCBI Taxonomy" id="388280"/>
    <lineage>
        <taxon>Bacteria</taxon>
        <taxon>Pseudomonadati</taxon>
        <taxon>Bacteroidota</taxon>
        <taxon>Cytophagia</taxon>
        <taxon>Cytophagales</taxon>
        <taxon>Cyclobacteriaceae</taxon>
        <taxon>Cyclobacterium</taxon>
    </lineage>
</organism>
<gene>
    <name evidence="1" type="ORF">SAMN04488057_107129</name>
</gene>
<dbReference type="Proteomes" id="UP000184513">
    <property type="component" value="Unassembled WGS sequence"/>
</dbReference>
<evidence type="ECO:0008006" key="3">
    <source>
        <dbReference type="Google" id="ProtNLM"/>
    </source>
</evidence>
<evidence type="ECO:0000313" key="1">
    <source>
        <dbReference type="EMBL" id="SHN12928.1"/>
    </source>
</evidence>
<name>A0A1M7P865_9BACT</name>
<evidence type="ECO:0000313" key="2">
    <source>
        <dbReference type="Proteomes" id="UP000184513"/>
    </source>
</evidence>
<dbReference type="InterPro" id="IPR036249">
    <property type="entry name" value="Thioredoxin-like_sf"/>
</dbReference>
<proteinExistence type="predicted"/>
<dbReference type="Gene3D" id="3.40.30.10">
    <property type="entry name" value="Glutaredoxin"/>
    <property type="match status" value="1"/>
</dbReference>